<feature type="domain" description="Pyrrolo-quinoline quinone repeat" evidence="10">
    <location>
        <begin position="52"/>
        <end position="361"/>
    </location>
</feature>
<dbReference type="Pfam" id="PF01011">
    <property type="entry name" value="PQQ"/>
    <property type="match status" value="1"/>
</dbReference>
<dbReference type="InterPro" id="IPR017512">
    <property type="entry name" value="PQQ_MeOH/EtOH_DH"/>
</dbReference>
<dbReference type="EC" id="1.1.2.-" evidence="12"/>
<keyword evidence="13" id="KW-1185">Reference proteome</keyword>
<comment type="cofactor">
    <cofactor evidence="7">
        <name>Ca(2+)</name>
        <dbReference type="ChEBI" id="CHEBI:29108"/>
    </cofactor>
    <text evidence="7">Binds 1 Ca(2+) ion per subunit.</text>
</comment>
<feature type="active site" description="Proton acceptor" evidence="5">
    <location>
        <position position="317"/>
    </location>
</feature>
<evidence type="ECO:0000256" key="1">
    <source>
        <dbReference type="ARBA" id="ARBA00008156"/>
    </source>
</evidence>
<dbReference type="Gene3D" id="2.140.10.10">
    <property type="entry name" value="Quinoprotein alcohol dehydrogenase-like superfamily"/>
    <property type="match status" value="1"/>
</dbReference>
<keyword evidence="9" id="KW-0732">Signal</keyword>
<feature type="binding site" evidence="7">
    <location>
        <position position="317"/>
    </location>
    <ligand>
        <name>Ca(2+)</name>
        <dbReference type="ChEBI" id="CHEBI:29108"/>
    </ligand>
</feature>
<evidence type="ECO:0000256" key="3">
    <source>
        <dbReference type="ARBA" id="ARBA00022891"/>
    </source>
</evidence>
<feature type="binding site" evidence="6">
    <location>
        <position position="95"/>
    </location>
    <ligand>
        <name>pyrroloquinoline quinone</name>
        <dbReference type="ChEBI" id="CHEBI:58442"/>
    </ligand>
</feature>
<dbReference type="GO" id="GO:0016614">
    <property type="term" value="F:oxidoreductase activity, acting on CH-OH group of donors"/>
    <property type="evidence" value="ECO:0007669"/>
    <property type="project" value="InterPro"/>
</dbReference>
<keyword evidence="4 12" id="KW-0560">Oxidoreductase</keyword>
<feature type="signal peptide" evidence="9">
    <location>
        <begin position="1"/>
        <end position="32"/>
    </location>
</feature>
<dbReference type="CDD" id="cd10277">
    <property type="entry name" value="PQQ_ADH_I"/>
    <property type="match status" value="1"/>
</dbReference>
<evidence type="ECO:0000256" key="2">
    <source>
        <dbReference type="ARBA" id="ARBA00022723"/>
    </source>
</evidence>
<feature type="binding site" evidence="6">
    <location>
        <begin position="404"/>
        <end position="405"/>
    </location>
    <ligand>
        <name>pyrroloquinoline quinone</name>
        <dbReference type="ChEBI" id="CHEBI:58442"/>
    </ligand>
</feature>
<evidence type="ECO:0000256" key="5">
    <source>
        <dbReference type="PIRSR" id="PIRSR617512-1"/>
    </source>
</evidence>
<dbReference type="RefSeq" id="WP_136896522.1">
    <property type="nucleotide sequence ID" value="NZ_SWJE01000009.1"/>
</dbReference>
<comment type="similarity">
    <text evidence="1">Belongs to the bacterial PQQ dehydrogenase family.</text>
</comment>
<evidence type="ECO:0000256" key="7">
    <source>
        <dbReference type="PIRSR" id="PIRSR617512-3"/>
    </source>
</evidence>
<accession>A0A4U1I294</accession>
<dbReference type="PANTHER" id="PTHR32303">
    <property type="entry name" value="QUINOPROTEIN ALCOHOL DEHYDROGENASE (CYTOCHROME C)"/>
    <property type="match status" value="1"/>
</dbReference>
<feature type="domain" description="Pyrrolo-quinoline quinone repeat" evidence="11">
    <location>
        <begin position="458"/>
        <end position="526"/>
    </location>
</feature>
<keyword evidence="3 6" id="KW-0634">PQQ</keyword>
<dbReference type="Pfam" id="PF13360">
    <property type="entry name" value="PQQ_2"/>
    <property type="match status" value="1"/>
</dbReference>
<evidence type="ECO:0000259" key="11">
    <source>
        <dbReference type="Pfam" id="PF13360"/>
    </source>
</evidence>
<dbReference type="NCBIfam" id="TIGR03075">
    <property type="entry name" value="PQQ_enz_alc_DH"/>
    <property type="match status" value="1"/>
</dbReference>
<reference evidence="12 13" key="1">
    <citation type="submission" date="2019-04" db="EMBL/GenBank/DDBJ databases">
        <title>Trinickia sp. 7GSK02, isolated from subtropical forest soil.</title>
        <authorList>
            <person name="Gao Z.-H."/>
            <person name="Qiu L.-H."/>
        </authorList>
    </citation>
    <scope>NUCLEOTIDE SEQUENCE [LARGE SCALE GENOMIC DNA]</scope>
    <source>
        <strain evidence="12 13">7GSK02</strain>
    </source>
</reference>
<dbReference type="SMART" id="SM00564">
    <property type="entry name" value="PQQ"/>
    <property type="match status" value="7"/>
</dbReference>
<evidence type="ECO:0000256" key="4">
    <source>
        <dbReference type="ARBA" id="ARBA00023002"/>
    </source>
</evidence>
<evidence type="ECO:0000313" key="13">
    <source>
        <dbReference type="Proteomes" id="UP000305539"/>
    </source>
</evidence>
<protein>
    <submittedName>
        <fullName evidence="12">PQQ-dependent dehydrogenase, methanol/ethanol family</fullName>
        <ecNumber evidence="12">1.1.2.-</ecNumber>
    </submittedName>
</protein>
<evidence type="ECO:0000256" key="8">
    <source>
        <dbReference type="PIRSR" id="PIRSR617512-4"/>
    </source>
</evidence>
<organism evidence="12 13">
    <name type="scientific">Trinickia terrae</name>
    <dbReference type="NCBI Taxonomy" id="2571161"/>
    <lineage>
        <taxon>Bacteria</taxon>
        <taxon>Pseudomonadati</taxon>
        <taxon>Pseudomonadota</taxon>
        <taxon>Betaproteobacteria</taxon>
        <taxon>Burkholderiales</taxon>
        <taxon>Burkholderiaceae</taxon>
        <taxon>Trinickia</taxon>
    </lineage>
</organism>
<comment type="cofactor">
    <cofactor evidence="6">
        <name>pyrroloquinoline quinone</name>
        <dbReference type="ChEBI" id="CHEBI:58442"/>
    </cofactor>
    <text evidence="6">Binds 1 PQQ group per subunit.</text>
</comment>
<dbReference type="InterPro" id="IPR002372">
    <property type="entry name" value="PQQ_rpt_dom"/>
</dbReference>
<dbReference type="SUPFAM" id="SSF50998">
    <property type="entry name" value="Quinoprotein alcohol dehydrogenase-like"/>
    <property type="match status" value="1"/>
</dbReference>
<feature type="binding site" evidence="7">
    <location>
        <position position="275"/>
    </location>
    <ligand>
        <name>Ca(2+)</name>
        <dbReference type="ChEBI" id="CHEBI:29108"/>
    </ligand>
</feature>
<comment type="caution">
    <text evidence="12">The sequence shown here is derived from an EMBL/GenBank/DDBJ whole genome shotgun (WGS) entry which is preliminary data.</text>
</comment>
<feature type="chain" id="PRO_5020720045" evidence="9">
    <location>
        <begin position="33"/>
        <end position="575"/>
    </location>
</feature>
<gene>
    <name evidence="12" type="ORF">FAZ69_18465</name>
</gene>
<evidence type="ECO:0000313" key="12">
    <source>
        <dbReference type="EMBL" id="TKC87313.1"/>
    </source>
</evidence>
<dbReference type="InterPro" id="IPR034119">
    <property type="entry name" value="ADHI"/>
</dbReference>
<evidence type="ECO:0000256" key="6">
    <source>
        <dbReference type="PIRSR" id="PIRSR617512-2"/>
    </source>
</evidence>
<keyword evidence="8" id="KW-1015">Disulfide bond</keyword>
<dbReference type="EMBL" id="SWJE01000009">
    <property type="protein sequence ID" value="TKC87313.1"/>
    <property type="molecule type" value="Genomic_DNA"/>
</dbReference>
<evidence type="ECO:0000259" key="10">
    <source>
        <dbReference type="Pfam" id="PF01011"/>
    </source>
</evidence>
<dbReference type="Proteomes" id="UP000305539">
    <property type="component" value="Unassembled WGS sequence"/>
</dbReference>
<name>A0A4U1I294_9BURK</name>
<dbReference type="InterPro" id="IPR018391">
    <property type="entry name" value="PQQ_b-propeller_rpt"/>
</dbReference>
<keyword evidence="2 7" id="KW-0479">Metal-binding</keyword>
<keyword evidence="7" id="KW-0106">Calcium</keyword>
<dbReference type="InterPro" id="IPR011047">
    <property type="entry name" value="Quinoprotein_ADH-like_sf"/>
</dbReference>
<dbReference type="AlphaFoldDB" id="A0A4U1I294"/>
<sequence>MTPRFASHARPALLAMAVATVAAMGTGSAATADEYPPVTFERLTSAQDDPGWLTYYRTYNGQAHSPLKQIDVSNVKSLKQVWSYKFPADLKQGFEATPIVNGRYLFVSTPKDNVYAFDAVTGKPLWKYEPKLGPESFKTACCDVVNRGVALYGKNVYIAMLSGEVAALDAQTGALVWKKQMFDPGIGYAFSLAPLALDGAIVVGNSGGEYGARGFIAALNADDGSLLWKRFTIPNASDKDGKTWPDGMQEHGGAPAWMTGTYDAATKTLYWGAGNPGPWLADLRPGDNLYSDSLLALDPKNGDLKWHYQYTKHDTWDYDGVNAAVLAKITYEGKDYDAIIHADRNGFFHAIDRSTGKLIYAKPFVAAKSVTGYGADGSPIQDAAKYPKAGTTIETCPSFLGGKNWWSLSYDPEKHLAIVPSLHACMSLTGKSVNFMEGLPYLGEGFEIKPEPGSKGYGELQAIDVDTGKKVWSHWSKLPWNGGVATTAGGLAFSGSLDGHLYAFDEATGKIVWQSPKLASGIVAQPSVFEVDGKEYVAILTGYGGANPIWGGPMAKAAEKVPLGGTLYVFALSHG</sequence>
<dbReference type="GO" id="GO:0016020">
    <property type="term" value="C:membrane"/>
    <property type="evidence" value="ECO:0007669"/>
    <property type="project" value="InterPro"/>
</dbReference>
<dbReference type="GO" id="GO:0005509">
    <property type="term" value="F:calcium ion binding"/>
    <property type="evidence" value="ECO:0007669"/>
    <property type="project" value="InterPro"/>
</dbReference>
<dbReference type="PANTHER" id="PTHR32303:SF20">
    <property type="entry name" value="QUINOPROTEIN ETHANOL DEHYDROGENASE"/>
    <property type="match status" value="1"/>
</dbReference>
<proteinExistence type="inferred from homology"/>
<feature type="binding site" evidence="7">
    <location>
        <position position="209"/>
    </location>
    <ligand>
        <name>Ca(2+)</name>
        <dbReference type="ChEBI" id="CHEBI:29108"/>
    </ligand>
</feature>
<feature type="disulfide bond" evidence="8">
    <location>
        <begin position="141"/>
        <end position="142"/>
    </location>
</feature>
<evidence type="ECO:0000256" key="9">
    <source>
        <dbReference type="SAM" id="SignalP"/>
    </source>
</evidence>
<feature type="binding site" evidence="6">
    <location>
        <position position="147"/>
    </location>
    <ligand>
        <name>pyrroloquinoline quinone</name>
        <dbReference type="ChEBI" id="CHEBI:58442"/>
    </ligand>
</feature>
<dbReference type="OrthoDB" id="9794322at2"/>